<dbReference type="NCBIfam" id="TIGR00679">
    <property type="entry name" value="hpr-ser"/>
    <property type="match status" value="1"/>
</dbReference>
<dbReference type="RefSeq" id="WP_069125955.1">
    <property type="nucleotide sequence ID" value="NZ_CP023483.1"/>
</dbReference>
<comment type="domain">
    <text evidence="14">The Walker A ATP-binding motif also binds Pi and PPi.</text>
</comment>
<comment type="similarity">
    <text evidence="3 14">Belongs to the HPrK/P family.</text>
</comment>
<evidence type="ECO:0000256" key="14">
    <source>
        <dbReference type="HAMAP-Rule" id="MF_01249"/>
    </source>
</evidence>
<dbReference type="EMBL" id="CP023483">
    <property type="protein sequence ID" value="ATF26191.1"/>
    <property type="molecule type" value="Genomic_DNA"/>
</dbReference>
<dbReference type="InterPro" id="IPR011104">
    <property type="entry name" value="Hpr_kin/Pase_C"/>
</dbReference>
<proteinExistence type="inferred from homology"/>
<dbReference type="SUPFAM" id="SSF53795">
    <property type="entry name" value="PEP carboxykinase-like"/>
    <property type="match status" value="1"/>
</dbReference>
<accession>A0A1D2K0T4</accession>
<evidence type="ECO:0000256" key="12">
    <source>
        <dbReference type="ARBA" id="ARBA00023277"/>
    </source>
</evidence>
<feature type="domain" description="HPr(Ser) kinase/phosphorylase N-terminal" evidence="15">
    <location>
        <begin position="6"/>
        <end position="129"/>
    </location>
</feature>
<dbReference type="EC" id="2.7.4.-" evidence="14"/>
<feature type="region of interest" description="Important for the catalytic mechanism of dephosphorylation" evidence="14">
    <location>
        <begin position="266"/>
        <end position="271"/>
    </location>
</feature>
<evidence type="ECO:0000256" key="11">
    <source>
        <dbReference type="ARBA" id="ARBA00023268"/>
    </source>
</evidence>
<gene>
    <name evidence="14" type="primary">hprK</name>
    <name evidence="17" type="ORF">CNY62_07185</name>
</gene>
<dbReference type="PANTHER" id="PTHR30305:SF1">
    <property type="entry name" value="HPR KINASE_PHOSPHORYLASE"/>
    <property type="match status" value="1"/>
</dbReference>
<dbReference type="Gene3D" id="3.40.50.300">
    <property type="entry name" value="P-loop containing nucleotide triphosphate hydrolases"/>
    <property type="match status" value="1"/>
</dbReference>
<comment type="function">
    <text evidence="14">Catalyzes the ATP- as well as the pyrophosphate-dependent phosphorylation of a specific serine residue in HPr, a phosphocarrier protein of the phosphoenolpyruvate-dependent sugar phosphotransferase system (PTS). HprK/P also catalyzes the pyrophosphate-producing, inorganic phosphate-dependent dephosphorylation (phosphorolysis) of seryl-phosphorylated HPr (P-Ser-HPr). The two antagonistic activities of HprK/P are regulated by several intracellular metabolites, which change their concentration in response to the absence or presence of rapidly metabolisable carbon sources (glucose, fructose, etc.) in the growth medium. Therefore, by controlling the phosphorylation state of HPr, HPrK/P is a sensor enzyme that plays a major role in the regulation of carbon metabolism and sugar transport: it mediates carbon catabolite repression (CCR), and regulates PTS-catalyzed carbohydrate uptake and inducer exclusion.</text>
</comment>
<feature type="binding site" evidence="14">
    <location>
        <position position="204"/>
    </location>
    <ligand>
        <name>Mg(2+)</name>
        <dbReference type="ChEBI" id="CHEBI:18420"/>
    </ligand>
</feature>
<dbReference type="GO" id="GO:0000287">
    <property type="term" value="F:magnesium ion binding"/>
    <property type="evidence" value="ECO:0007669"/>
    <property type="project" value="UniProtKB-UniRule"/>
</dbReference>
<dbReference type="AlphaFoldDB" id="A0A1D2K0T4"/>
<dbReference type="STRING" id="2756.BFR44_10130"/>
<keyword evidence="12 14" id="KW-0119">Carbohydrate metabolism</keyword>
<evidence type="ECO:0000256" key="7">
    <source>
        <dbReference type="ARBA" id="ARBA00022741"/>
    </source>
</evidence>
<organism evidence="17 18">
    <name type="scientific">Brochothrix thermosphacta</name>
    <name type="common">Microbacterium thermosphactum</name>
    <dbReference type="NCBI Taxonomy" id="2756"/>
    <lineage>
        <taxon>Bacteria</taxon>
        <taxon>Bacillati</taxon>
        <taxon>Bacillota</taxon>
        <taxon>Bacilli</taxon>
        <taxon>Bacillales</taxon>
        <taxon>Listeriaceae</taxon>
        <taxon>Brochothrix</taxon>
    </lineage>
</organism>
<reference evidence="17 18" key="1">
    <citation type="submission" date="2017-09" db="EMBL/GenBank/DDBJ databases">
        <title>Complete Genome Sequences of Two Strains of the Meat Spoilage Bacterium Brochothrix thermosphacta Isolated from Ground Chicken.</title>
        <authorList>
            <person name="Paoli G.C."/>
            <person name="Wijey C."/>
            <person name="Chen C.-Y."/>
            <person name="Nguyen L."/>
            <person name="Yan X."/>
            <person name="Irwin P.L."/>
        </authorList>
    </citation>
    <scope>NUCLEOTIDE SEQUENCE [LARGE SCALE GENOMIC DNA]</scope>
    <source>
        <strain evidence="17 18">BI</strain>
    </source>
</reference>
<name>A0A1D2K0T4_BROTH</name>
<dbReference type="InterPro" id="IPR003755">
    <property type="entry name" value="HPr(Ser)_kin/Pase"/>
</dbReference>
<evidence type="ECO:0000256" key="1">
    <source>
        <dbReference type="ARBA" id="ARBA00001120"/>
    </source>
</evidence>
<evidence type="ECO:0000256" key="9">
    <source>
        <dbReference type="ARBA" id="ARBA00022840"/>
    </source>
</evidence>
<keyword evidence="4 14" id="KW-0723">Serine/threonine-protein kinase</keyword>
<evidence type="ECO:0000256" key="6">
    <source>
        <dbReference type="ARBA" id="ARBA00022723"/>
    </source>
</evidence>
<dbReference type="PANTHER" id="PTHR30305">
    <property type="entry name" value="PROTEIN YJDM-RELATED"/>
    <property type="match status" value="1"/>
</dbReference>
<comment type="miscellaneous">
    <text evidence="14">Both phosphorylation and phosphorolysis are carried out by the same active site and suggest a common mechanism for both reactions.</text>
</comment>
<comment type="catalytic activity">
    <reaction evidence="1 14">
        <text>[HPr protein]-L-serine + ATP = [HPr protein]-O-phospho-L-serine + ADP + H(+)</text>
        <dbReference type="Rhea" id="RHEA:46600"/>
        <dbReference type="Rhea" id="RHEA-COMP:11602"/>
        <dbReference type="Rhea" id="RHEA-COMP:11603"/>
        <dbReference type="ChEBI" id="CHEBI:15378"/>
        <dbReference type="ChEBI" id="CHEBI:29999"/>
        <dbReference type="ChEBI" id="CHEBI:30616"/>
        <dbReference type="ChEBI" id="CHEBI:83421"/>
        <dbReference type="ChEBI" id="CHEBI:456216"/>
    </reaction>
</comment>
<dbReference type="InterPro" id="IPR011126">
    <property type="entry name" value="Hpr_kin/Pase_Hpr_N"/>
</dbReference>
<feature type="region of interest" description="Important for the catalytic mechanism of both phosphorylation and dephosphorylation" evidence="14">
    <location>
        <begin position="203"/>
        <end position="212"/>
    </location>
</feature>
<feature type="binding site" evidence="14">
    <location>
        <begin position="155"/>
        <end position="162"/>
    </location>
    <ligand>
        <name>ATP</name>
        <dbReference type="ChEBI" id="CHEBI:30616"/>
    </ligand>
</feature>
<keyword evidence="7 14" id="KW-0547">Nucleotide-binding</keyword>
<evidence type="ECO:0000256" key="4">
    <source>
        <dbReference type="ARBA" id="ARBA00022527"/>
    </source>
</evidence>
<feature type="active site" evidence="14">
    <location>
        <position position="140"/>
    </location>
</feature>
<keyword evidence="6 14" id="KW-0479">Metal-binding</keyword>
<dbReference type="FunFam" id="3.40.50.300:FF:000174">
    <property type="entry name" value="HPr kinase/phosphorylase"/>
    <property type="match status" value="1"/>
</dbReference>
<comment type="subunit">
    <text evidence="14">Homohexamer.</text>
</comment>
<keyword evidence="5 14" id="KW-0808">Transferase</keyword>
<dbReference type="GO" id="GO:0005524">
    <property type="term" value="F:ATP binding"/>
    <property type="evidence" value="ECO:0007669"/>
    <property type="project" value="UniProtKB-UniRule"/>
</dbReference>
<dbReference type="SUPFAM" id="SSF75138">
    <property type="entry name" value="HprK N-terminal domain-like"/>
    <property type="match status" value="1"/>
</dbReference>
<feature type="active site" evidence="14">
    <location>
        <position position="161"/>
    </location>
</feature>
<evidence type="ECO:0000256" key="2">
    <source>
        <dbReference type="ARBA" id="ARBA00001946"/>
    </source>
</evidence>
<evidence type="ECO:0000259" key="16">
    <source>
        <dbReference type="Pfam" id="PF07475"/>
    </source>
</evidence>
<sequence length="312" mass="34554">MVEPSVTVEALYENMDFKLLAGEKGLNHEVQVSDLSRPGLELSGFMNYYPEDRIQLFGMAETSYLENLTSAEKTVLFDKLCTPRTPAFVIARSLPAPQELLNIANERGIPVLSSKLKTTRLSVYITNFLETELAPISTMHGVLVDIYGVGVLIRGNSGVGKSETALELVQRGHRLVADDSVEIRQLDGITLIGRSPKLIEHLLEIRGLGIINVMDLFGAGSVRPDKKISLVIELELWDAQKQYDRVGLEEHTTGICDVQVPKITVPVRPGRNLAVIIEVACMNFRLKQLGNNAARKFTDSLTQEIQSKNNNN</sequence>
<comment type="cofactor">
    <cofactor evidence="2 14">
        <name>Mg(2+)</name>
        <dbReference type="ChEBI" id="CHEBI:18420"/>
    </cofactor>
</comment>
<keyword evidence="10 14" id="KW-0460">Magnesium</keyword>
<dbReference type="EC" id="2.7.11.-" evidence="14"/>
<evidence type="ECO:0000256" key="13">
    <source>
        <dbReference type="ARBA" id="ARBA00047657"/>
    </source>
</evidence>
<dbReference type="HAMAP" id="MF_01249">
    <property type="entry name" value="HPr_kinase"/>
    <property type="match status" value="1"/>
</dbReference>
<feature type="active site" description="Proton acceptor; for phosphorylation activity. Proton donor; for dephosphorylation activity" evidence="14">
    <location>
        <position position="179"/>
    </location>
</feature>
<keyword evidence="18" id="KW-1185">Reference proteome</keyword>
<feature type="active site" evidence="14">
    <location>
        <position position="245"/>
    </location>
</feature>
<dbReference type="GO" id="GO:0004712">
    <property type="term" value="F:protein serine/threonine/tyrosine kinase activity"/>
    <property type="evidence" value="ECO:0007669"/>
    <property type="project" value="UniProtKB-UniRule"/>
</dbReference>
<evidence type="ECO:0000256" key="3">
    <source>
        <dbReference type="ARBA" id="ARBA00006883"/>
    </source>
</evidence>
<keyword evidence="11 14" id="KW-0511">Multifunctional enzyme</keyword>
<dbReference type="KEGG" id="bths:CNY62_07185"/>
<keyword evidence="9 14" id="KW-0067">ATP-binding</keyword>
<evidence type="ECO:0000259" key="15">
    <source>
        <dbReference type="Pfam" id="PF02603"/>
    </source>
</evidence>
<evidence type="ECO:0000313" key="18">
    <source>
        <dbReference type="Proteomes" id="UP000243591"/>
    </source>
</evidence>
<dbReference type="InterPro" id="IPR027417">
    <property type="entry name" value="P-loop_NTPase"/>
</dbReference>
<keyword evidence="8 14" id="KW-0418">Kinase</keyword>
<dbReference type="GO" id="GO:0004674">
    <property type="term" value="F:protein serine/threonine kinase activity"/>
    <property type="evidence" value="ECO:0007669"/>
    <property type="project" value="UniProtKB-KW"/>
</dbReference>
<dbReference type="Pfam" id="PF07475">
    <property type="entry name" value="Hpr_kinase_C"/>
    <property type="match status" value="1"/>
</dbReference>
<evidence type="ECO:0000256" key="8">
    <source>
        <dbReference type="ARBA" id="ARBA00022777"/>
    </source>
</evidence>
<dbReference type="Proteomes" id="UP000243591">
    <property type="component" value="Chromosome"/>
</dbReference>
<dbReference type="GO" id="GO:0000155">
    <property type="term" value="F:phosphorelay sensor kinase activity"/>
    <property type="evidence" value="ECO:0007669"/>
    <property type="project" value="InterPro"/>
</dbReference>
<evidence type="ECO:0000313" key="17">
    <source>
        <dbReference type="EMBL" id="ATF26191.1"/>
    </source>
</evidence>
<dbReference type="GO" id="GO:0006109">
    <property type="term" value="P:regulation of carbohydrate metabolic process"/>
    <property type="evidence" value="ECO:0007669"/>
    <property type="project" value="UniProtKB-UniRule"/>
</dbReference>
<dbReference type="OrthoDB" id="9778803at2"/>
<evidence type="ECO:0000256" key="10">
    <source>
        <dbReference type="ARBA" id="ARBA00022842"/>
    </source>
</evidence>
<dbReference type="InterPro" id="IPR028979">
    <property type="entry name" value="Ser_kin/Pase_Hpr-like_N_sf"/>
</dbReference>
<dbReference type="Pfam" id="PF02603">
    <property type="entry name" value="Hpr_kinase_N"/>
    <property type="match status" value="1"/>
</dbReference>
<protein>
    <recommendedName>
        <fullName evidence="14">HPr kinase/phosphorylase</fullName>
        <shortName evidence="14">HPrK/P</shortName>
        <ecNumber evidence="14">2.7.11.-</ecNumber>
        <ecNumber evidence="14">2.7.4.-</ecNumber>
    </recommendedName>
    <alternativeName>
        <fullName evidence="14">HPr(Ser) kinase/phosphorylase</fullName>
    </alternativeName>
</protein>
<comment type="catalytic activity">
    <reaction evidence="13 14">
        <text>[HPr protein]-O-phospho-L-serine + phosphate + H(+) = [HPr protein]-L-serine + diphosphate</text>
        <dbReference type="Rhea" id="RHEA:46604"/>
        <dbReference type="Rhea" id="RHEA-COMP:11602"/>
        <dbReference type="Rhea" id="RHEA-COMP:11603"/>
        <dbReference type="ChEBI" id="CHEBI:15378"/>
        <dbReference type="ChEBI" id="CHEBI:29999"/>
        <dbReference type="ChEBI" id="CHEBI:33019"/>
        <dbReference type="ChEBI" id="CHEBI:43474"/>
        <dbReference type="ChEBI" id="CHEBI:83421"/>
    </reaction>
</comment>
<dbReference type="CDD" id="cd01918">
    <property type="entry name" value="HprK_C"/>
    <property type="match status" value="1"/>
</dbReference>
<evidence type="ECO:0000256" key="5">
    <source>
        <dbReference type="ARBA" id="ARBA00022679"/>
    </source>
</evidence>
<feature type="domain" description="HPr kinase/phosphorylase C-terminal" evidence="16">
    <location>
        <begin position="132"/>
        <end position="299"/>
    </location>
</feature>
<feature type="binding site" evidence="14">
    <location>
        <position position="162"/>
    </location>
    <ligand>
        <name>Mg(2+)</name>
        <dbReference type="ChEBI" id="CHEBI:18420"/>
    </ligand>
</feature>
<dbReference type="Gene3D" id="3.40.1390.20">
    <property type="entry name" value="HprK N-terminal domain-like"/>
    <property type="match status" value="1"/>
</dbReference>